<dbReference type="Proteomes" id="UP001209257">
    <property type="component" value="Unassembled WGS sequence"/>
</dbReference>
<feature type="chain" id="PRO_5045327362" evidence="2">
    <location>
        <begin position="21"/>
        <end position="306"/>
    </location>
</feature>
<dbReference type="RefSeq" id="WP_262992740.1">
    <property type="nucleotide sequence ID" value="NZ_JAOTJC010000006.1"/>
</dbReference>
<evidence type="ECO:0000313" key="4">
    <source>
        <dbReference type="EMBL" id="MCU7554050.1"/>
    </source>
</evidence>
<name>A0ABT2VL67_9ALTE</name>
<evidence type="ECO:0000313" key="5">
    <source>
        <dbReference type="Proteomes" id="UP001209257"/>
    </source>
</evidence>
<evidence type="ECO:0000259" key="3">
    <source>
        <dbReference type="Pfam" id="PF03629"/>
    </source>
</evidence>
<comment type="caution">
    <text evidence="4">The sequence shown here is derived from an EMBL/GenBank/DDBJ whole genome shotgun (WGS) entry which is preliminary data.</text>
</comment>
<keyword evidence="5" id="KW-1185">Reference proteome</keyword>
<dbReference type="SUPFAM" id="SSF52266">
    <property type="entry name" value="SGNH hydrolase"/>
    <property type="match status" value="1"/>
</dbReference>
<protein>
    <submittedName>
        <fullName evidence="4">Sialate O-acetylesterase</fullName>
    </submittedName>
</protein>
<dbReference type="EMBL" id="JAOTJC010000006">
    <property type="protein sequence ID" value="MCU7554050.1"/>
    <property type="molecule type" value="Genomic_DNA"/>
</dbReference>
<dbReference type="InterPro" id="IPR036514">
    <property type="entry name" value="SGNH_hydro_sf"/>
</dbReference>
<dbReference type="Gene3D" id="3.40.50.1110">
    <property type="entry name" value="SGNH hydrolase"/>
    <property type="match status" value="1"/>
</dbReference>
<gene>
    <name evidence="4" type="ORF">OCL06_05500</name>
</gene>
<sequence length="306" mass="33727">MNTKLLTGLLLLAFTKSSIAAEYLTFFLGGQSNMDGYGYVSDLPKTLASEQNVMIFHGNGVFDNQPHGGLGKWSKLQPGHGTGFNSDGNTNNYSDRFGAELSFAATLAEQFPQQKIALIKYAVGGTGLHLDTGYSNWSPDFRKGEGQNQYDFALNTINNAYSISDIDGDGEADRLIPAGIIWMQGEADAHSSEVSANAYFTNLTRLMGLVRAAFRDDDMPVVIGRITDSELGEDDIMPYIKRVHLAQQQFVEQDICASYMSETERYPYGQDDAWHYLSEGYVEMGRDFAKSYLSLASKCNGANNKD</sequence>
<feature type="domain" description="Sialate O-acetylesterase" evidence="3">
    <location>
        <begin position="26"/>
        <end position="293"/>
    </location>
</feature>
<proteinExistence type="predicted"/>
<keyword evidence="1" id="KW-0378">Hydrolase</keyword>
<dbReference type="InterPro" id="IPR005181">
    <property type="entry name" value="SASA"/>
</dbReference>
<dbReference type="PANTHER" id="PTHR31988">
    <property type="entry name" value="ESTERASE, PUTATIVE (DUF303)-RELATED"/>
    <property type="match status" value="1"/>
</dbReference>
<dbReference type="InterPro" id="IPR052940">
    <property type="entry name" value="Carb_Esterase_6"/>
</dbReference>
<dbReference type="Pfam" id="PF03629">
    <property type="entry name" value="SASA"/>
    <property type="match status" value="1"/>
</dbReference>
<feature type="signal peptide" evidence="2">
    <location>
        <begin position="1"/>
        <end position="20"/>
    </location>
</feature>
<evidence type="ECO:0000256" key="2">
    <source>
        <dbReference type="SAM" id="SignalP"/>
    </source>
</evidence>
<keyword evidence="2" id="KW-0732">Signal</keyword>
<organism evidence="4 5">
    <name type="scientific">Alteromonas salexigens</name>
    <dbReference type="NCBI Taxonomy" id="2982530"/>
    <lineage>
        <taxon>Bacteria</taxon>
        <taxon>Pseudomonadati</taxon>
        <taxon>Pseudomonadota</taxon>
        <taxon>Gammaproteobacteria</taxon>
        <taxon>Alteromonadales</taxon>
        <taxon>Alteromonadaceae</taxon>
        <taxon>Alteromonas/Salinimonas group</taxon>
        <taxon>Alteromonas</taxon>
    </lineage>
</organism>
<accession>A0ABT2VL67</accession>
<reference evidence="5" key="1">
    <citation type="submission" date="2023-07" db="EMBL/GenBank/DDBJ databases">
        <title>Study on multiphase classification of strain Alteromonas salexigens isolated from the Yellow Sea.</title>
        <authorList>
            <person name="Sun L."/>
        </authorList>
    </citation>
    <scope>NUCLEOTIDE SEQUENCE [LARGE SCALE GENOMIC DNA]</scope>
    <source>
        <strain evidence="5">ASW11-19</strain>
    </source>
</reference>
<dbReference type="PANTHER" id="PTHR31988:SF19">
    <property type="entry name" value="9-O-ACETYL-N-ACETYLNEURAMINIC ACID DEACETYLASE-RELATED"/>
    <property type="match status" value="1"/>
</dbReference>
<evidence type="ECO:0000256" key="1">
    <source>
        <dbReference type="ARBA" id="ARBA00022801"/>
    </source>
</evidence>